<sequence length="491" mass="54946">MEYWDWDAMADALRSNVRLDESHSQLRPSQHISETVRQSRLYGSSLGPTSSAQQSDSQQRHVLDDEIPGLKARRLRQVILPTRILLQLVMQAGTAITMGWFQEMMFLVEEGMDADGTMSHHPHHSNLRIFAQRIHDYDPCPSSPALPFHPHEDLTKSLHLPPSLPDITINSEVAHSIGRVTGRASPSCFATSLNAPGYLLAFTFGVSKLPSDALEGAGHLFNDVFLPHTNIKFALDEFLALEPSGRSWRARTRQAGYALAPCTAARLRQLNGQGPQPRPFAFPESLCQLIVLSASPAFVWFIDGKTMRVGVGLLSDLYEPSGVIEHILGRVVTQIFQQNNDVDDYESLSVNVLWGELAVIWTLEVAVYSLGGDWLKYLKRSMAVIGRPGRLEVARHLSLIDVLPLRTSMLPYTSRSRRKARPDHSKHRRHSDQLLLSIKLVWDIVKTCTSSFPNSRCIFAREKVTATLPQPRCRCVCVGSRPAIPPIFDLK</sequence>
<protein>
    <submittedName>
        <fullName evidence="1">Uncharacterized protein</fullName>
    </submittedName>
</protein>
<accession>A0A409Y2N5</accession>
<proteinExistence type="predicted"/>
<comment type="caution">
    <text evidence="1">The sequence shown here is derived from an EMBL/GenBank/DDBJ whole genome shotgun (WGS) entry which is preliminary data.</text>
</comment>
<evidence type="ECO:0000313" key="1">
    <source>
        <dbReference type="EMBL" id="PPQ97306.1"/>
    </source>
</evidence>
<keyword evidence="2" id="KW-1185">Reference proteome</keyword>
<reference evidence="1 2" key="1">
    <citation type="journal article" date="2018" name="Evol. Lett.">
        <title>Horizontal gene cluster transfer increased hallucinogenic mushroom diversity.</title>
        <authorList>
            <person name="Reynolds H.T."/>
            <person name="Vijayakumar V."/>
            <person name="Gluck-Thaler E."/>
            <person name="Korotkin H.B."/>
            <person name="Matheny P.B."/>
            <person name="Slot J.C."/>
        </authorList>
    </citation>
    <scope>NUCLEOTIDE SEQUENCE [LARGE SCALE GENOMIC DNA]</scope>
    <source>
        <strain evidence="1 2">SRW20</strain>
    </source>
</reference>
<dbReference type="AlphaFoldDB" id="A0A409Y2N5"/>
<organism evidence="1 2">
    <name type="scientific">Gymnopilus dilepis</name>
    <dbReference type="NCBI Taxonomy" id="231916"/>
    <lineage>
        <taxon>Eukaryota</taxon>
        <taxon>Fungi</taxon>
        <taxon>Dikarya</taxon>
        <taxon>Basidiomycota</taxon>
        <taxon>Agaricomycotina</taxon>
        <taxon>Agaricomycetes</taxon>
        <taxon>Agaricomycetidae</taxon>
        <taxon>Agaricales</taxon>
        <taxon>Agaricineae</taxon>
        <taxon>Hymenogastraceae</taxon>
        <taxon>Gymnopilus</taxon>
    </lineage>
</organism>
<name>A0A409Y2N5_9AGAR</name>
<dbReference type="Proteomes" id="UP000284706">
    <property type="component" value="Unassembled WGS sequence"/>
</dbReference>
<evidence type="ECO:0000313" key="2">
    <source>
        <dbReference type="Proteomes" id="UP000284706"/>
    </source>
</evidence>
<dbReference type="EMBL" id="NHYE01001267">
    <property type="protein sequence ID" value="PPQ97306.1"/>
    <property type="molecule type" value="Genomic_DNA"/>
</dbReference>
<gene>
    <name evidence="1" type="ORF">CVT26_006652</name>
</gene>
<dbReference type="InParanoid" id="A0A409Y2N5"/>